<comment type="subcellular location">
    <subcellularLocation>
        <location evidence="1">Membrane</location>
        <topology evidence="1">Multi-pass membrane protein</topology>
    </subcellularLocation>
    <subcellularLocation>
        <location evidence="6">Nucleus</location>
        <location evidence="6">Nucleolus</location>
    </subcellularLocation>
</comment>
<dbReference type="GO" id="GO:0005730">
    <property type="term" value="C:nucleolus"/>
    <property type="evidence" value="ECO:0007669"/>
    <property type="project" value="UniProtKB-SubCell"/>
</dbReference>
<feature type="domain" description="Major facilitator superfamily (MFS) profile" evidence="9">
    <location>
        <begin position="35"/>
        <end position="447"/>
    </location>
</feature>
<dbReference type="InterPro" id="IPR036259">
    <property type="entry name" value="MFS_trans_sf"/>
</dbReference>
<feature type="transmembrane region" description="Helical" evidence="8">
    <location>
        <begin position="100"/>
        <end position="118"/>
    </location>
</feature>
<feature type="region of interest" description="Disordered" evidence="7">
    <location>
        <begin position="423"/>
        <end position="452"/>
    </location>
</feature>
<keyword evidence="6" id="KW-0949">S-adenosyl-L-methionine</keyword>
<dbReference type="Gene3D" id="3.40.50.150">
    <property type="entry name" value="Vaccinia Virus protein VP39"/>
    <property type="match status" value="1"/>
</dbReference>
<dbReference type="AlphaFoldDB" id="A0AAN7P8E6"/>
<protein>
    <recommendedName>
        <fullName evidence="2 6">Ribosomal RNA-processing protein 8</fullName>
        <ecNumber evidence="6">2.1.1.-</ecNumber>
    </recommendedName>
</protein>
<dbReference type="GO" id="GO:0032259">
    <property type="term" value="P:methylation"/>
    <property type="evidence" value="ECO:0007669"/>
    <property type="project" value="UniProtKB-KW"/>
</dbReference>
<dbReference type="GO" id="GO:0015232">
    <property type="term" value="F:heme transmembrane transporter activity"/>
    <property type="evidence" value="ECO:0007669"/>
    <property type="project" value="TreeGrafter"/>
</dbReference>
<sequence length="568" mass="63647">MSSYTPIEQITDGINNRVIIINAAVIKTYPKRWTMLMLSVLSSALINMQWIQYSVIADIISKYYNVSYEAVNWTSLVYSLLYIPMAIPGSYFLDKFGLRNAVLTSTMLACLGAWVKIFSIPQNMFWVVLLGQTIIATSAMFVVSTSAAIAATWFGSKEKSTACSIGIFGGELGVAIGFLIPSLVVTSDSNDATVGRNLFIMLLVIAVITTILFVAQLIFFEEQPWLPPSNSEVEKRCNKTPKINLCKILKQFVTHQSFMIHVISNSIGFGINIAVLALLNQILSCYYTDASIQTGRIGLITVLSGMLGTVLCGMVLDKYYQYKTQLLVIQFCSILVSILFTFALGSNIYIIYGVSALLGFFWSSIQPIGYETAIELIYPHSENLAVGFLSTTSQFSGIVMSPSDFRNRDTIGKRLRYSSRDGETLDFSRSTNPISKKNDDFVQPSKSTNNRQKTRRNICVKKLILQKIPELRWRLKCYSNQWNQKVQQPNRRLWNCRFGCRKVKLAKSTPHTLHCFDLVAVDETVTACDMAHVPLEDNSVNVVVFCLSLMGTNIKDYILEANSVMKNK</sequence>
<evidence type="ECO:0000256" key="5">
    <source>
        <dbReference type="ARBA" id="ARBA00023136"/>
    </source>
</evidence>
<dbReference type="InterPro" id="IPR020846">
    <property type="entry name" value="MFS_dom"/>
</dbReference>
<keyword evidence="5 8" id="KW-0472">Membrane</keyword>
<dbReference type="GO" id="GO:0006364">
    <property type="term" value="P:rRNA processing"/>
    <property type="evidence" value="ECO:0007669"/>
    <property type="project" value="UniProtKB-UniRule"/>
</dbReference>
<name>A0AAN7P8E6_9COLE</name>
<dbReference type="GO" id="GO:0097037">
    <property type="term" value="P:heme export"/>
    <property type="evidence" value="ECO:0007669"/>
    <property type="project" value="TreeGrafter"/>
</dbReference>
<proteinExistence type="inferred from homology"/>
<keyword evidence="6" id="KW-0808">Transferase</keyword>
<feature type="transmembrane region" description="Helical" evidence="8">
    <location>
        <begin position="198"/>
        <end position="220"/>
    </location>
</feature>
<reference evidence="11" key="1">
    <citation type="submission" date="2023-01" db="EMBL/GenBank/DDBJ databases">
        <title>Key to firefly adult light organ development and bioluminescence: homeobox transcription factors regulate luciferase expression and transportation to peroxisome.</title>
        <authorList>
            <person name="Fu X."/>
        </authorList>
    </citation>
    <scope>NUCLEOTIDE SEQUENCE [LARGE SCALE GENOMIC DNA]</scope>
</reference>
<dbReference type="Pfam" id="PF05148">
    <property type="entry name" value="Methyltransf_8"/>
    <property type="match status" value="1"/>
</dbReference>
<keyword evidence="4 8" id="KW-1133">Transmembrane helix</keyword>
<dbReference type="PANTHER" id="PTHR10924:SF4">
    <property type="entry name" value="GH15861P"/>
    <property type="match status" value="1"/>
</dbReference>
<organism evidence="10 11">
    <name type="scientific">Aquatica leii</name>
    <dbReference type="NCBI Taxonomy" id="1421715"/>
    <lineage>
        <taxon>Eukaryota</taxon>
        <taxon>Metazoa</taxon>
        <taxon>Ecdysozoa</taxon>
        <taxon>Arthropoda</taxon>
        <taxon>Hexapoda</taxon>
        <taxon>Insecta</taxon>
        <taxon>Pterygota</taxon>
        <taxon>Neoptera</taxon>
        <taxon>Endopterygota</taxon>
        <taxon>Coleoptera</taxon>
        <taxon>Polyphaga</taxon>
        <taxon>Elateriformia</taxon>
        <taxon>Elateroidea</taxon>
        <taxon>Lampyridae</taxon>
        <taxon>Luciolinae</taxon>
        <taxon>Aquatica</taxon>
    </lineage>
</organism>
<keyword evidence="6" id="KW-0539">Nucleus</keyword>
<feature type="transmembrane region" description="Helical" evidence="8">
    <location>
        <begin position="165"/>
        <end position="186"/>
    </location>
</feature>
<evidence type="ECO:0000256" key="1">
    <source>
        <dbReference type="ARBA" id="ARBA00004141"/>
    </source>
</evidence>
<dbReference type="Pfam" id="PF07690">
    <property type="entry name" value="MFS_1"/>
    <property type="match status" value="1"/>
</dbReference>
<keyword evidence="6" id="KW-0698">rRNA processing</keyword>
<evidence type="ECO:0000256" key="3">
    <source>
        <dbReference type="ARBA" id="ARBA00022692"/>
    </source>
</evidence>
<dbReference type="InterPro" id="IPR029063">
    <property type="entry name" value="SAM-dependent_MTases_sf"/>
</dbReference>
<dbReference type="PROSITE" id="PS50850">
    <property type="entry name" value="MFS"/>
    <property type="match status" value="1"/>
</dbReference>
<gene>
    <name evidence="10" type="ORF">RN001_007503</name>
</gene>
<evidence type="ECO:0000256" key="2">
    <source>
        <dbReference type="ARBA" id="ARBA00020203"/>
    </source>
</evidence>
<dbReference type="InterPro" id="IPR049680">
    <property type="entry name" value="FLVCR1-2_SLC49-like"/>
</dbReference>
<dbReference type="SUPFAM" id="SSF103473">
    <property type="entry name" value="MFS general substrate transporter"/>
    <property type="match status" value="1"/>
</dbReference>
<feature type="transmembrane region" description="Helical" evidence="8">
    <location>
        <begin position="33"/>
        <end position="53"/>
    </location>
</feature>
<dbReference type="Proteomes" id="UP001353858">
    <property type="component" value="Unassembled WGS sequence"/>
</dbReference>
<dbReference type="EC" id="2.1.1.-" evidence="6"/>
<dbReference type="InterPro" id="IPR011701">
    <property type="entry name" value="MFS"/>
</dbReference>
<evidence type="ECO:0000256" key="6">
    <source>
        <dbReference type="RuleBase" id="RU365074"/>
    </source>
</evidence>
<comment type="function">
    <text evidence="6">Probable methyltransferase required to silence rDNA.</text>
</comment>
<feature type="transmembrane region" description="Helical" evidence="8">
    <location>
        <begin position="73"/>
        <end position="93"/>
    </location>
</feature>
<feature type="transmembrane region" description="Helical" evidence="8">
    <location>
        <begin position="258"/>
        <end position="283"/>
    </location>
</feature>
<accession>A0AAN7P8E6</accession>
<evidence type="ECO:0000256" key="4">
    <source>
        <dbReference type="ARBA" id="ARBA00022989"/>
    </source>
</evidence>
<dbReference type="PANTHER" id="PTHR10924">
    <property type="entry name" value="MAJOR FACILITATOR SUPERFAMILY PROTEIN-RELATED"/>
    <property type="match status" value="1"/>
</dbReference>
<evidence type="ECO:0000259" key="9">
    <source>
        <dbReference type="PROSITE" id="PS50850"/>
    </source>
</evidence>
<keyword evidence="11" id="KW-1185">Reference proteome</keyword>
<dbReference type="GO" id="GO:0008168">
    <property type="term" value="F:methyltransferase activity"/>
    <property type="evidence" value="ECO:0007669"/>
    <property type="project" value="UniProtKB-KW"/>
</dbReference>
<evidence type="ECO:0000313" key="10">
    <source>
        <dbReference type="EMBL" id="KAK4879357.1"/>
    </source>
</evidence>
<dbReference type="GO" id="GO:0020037">
    <property type="term" value="F:heme binding"/>
    <property type="evidence" value="ECO:0007669"/>
    <property type="project" value="TreeGrafter"/>
</dbReference>
<keyword evidence="6" id="KW-0489">Methyltransferase</keyword>
<comment type="similarity">
    <text evidence="6">Belongs to the methyltransferase superfamily. RRP8 family.</text>
</comment>
<feature type="transmembrane region" description="Helical" evidence="8">
    <location>
        <begin position="295"/>
        <end position="316"/>
    </location>
</feature>
<dbReference type="InterPro" id="IPR007823">
    <property type="entry name" value="RRP8"/>
</dbReference>
<evidence type="ECO:0000313" key="11">
    <source>
        <dbReference type="Proteomes" id="UP001353858"/>
    </source>
</evidence>
<dbReference type="EMBL" id="JARPUR010000003">
    <property type="protein sequence ID" value="KAK4879357.1"/>
    <property type="molecule type" value="Genomic_DNA"/>
</dbReference>
<feature type="transmembrane region" description="Helical" evidence="8">
    <location>
        <begin position="328"/>
        <end position="352"/>
    </location>
</feature>
<keyword evidence="3 8" id="KW-0812">Transmembrane</keyword>
<dbReference type="GO" id="GO:0016020">
    <property type="term" value="C:membrane"/>
    <property type="evidence" value="ECO:0007669"/>
    <property type="project" value="UniProtKB-SubCell"/>
</dbReference>
<evidence type="ECO:0000256" key="7">
    <source>
        <dbReference type="SAM" id="MobiDB-lite"/>
    </source>
</evidence>
<comment type="caution">
    <text evidence="10">The sequence shown here is derived from an EMBL/GenBank/DDBJ whole genome shotgun (WGS) entry which is preliminary data.</text>
</comment>
<dbReference type="Gene3D" id="1.20.1250.20">
    <property type="entry name" value="MFS general substrate transporter like domains"/>
    <property type="match status" value="1"/>
</dbReference>
<evidence type="ECO:0000256" key="8">
    <source>
        <dbReference type="SAM" id="Phobius"/>
    </source>
</evidence>
<feature type="transmembrane region" description="Helical" evidence="8">
    <location>
        <begin position="124"/>
        <end position="153"/>
    </location>
</feature>